<gene>
    <name evidence="3" type="ORF">VST7929_00233</name>
</gene>
<dbReference type="PANTHER" id="PTHR35335">
    <property type="entry name" value="UPF0716 PROTEIN FXSA"/>
    <property type="match status" value="1"/>
</dbReference>
<keyword evidence="4" id="KW-1185">Reference proteome</keyword>
<feature type="transmembrane region" description="Helical" evidence="2">
    <location>
        <begin position="27"/>
        <end position="47"/>
    </location>
</feature>
<dbReference type="Proteomes" id="UP000838672">
    <property type="component" value="Unassembled WGS sequence"/>
</dbReference>
<keyword evidence="2" id="KW-0472">Membrane</keyword>
<evidence type="ECO:0008006" key="5">
    <source>
        <dbReference type="Google" id="ProtNLM"/>
    </source>
</evidence>
<dbReference type="EMBL" id="CAKLDI010000001">
    <property type="protein sequence ID" value="CAH0532404.1"/>
    <property type="molecule type" value="Genomic_DNA"/>
</dbReference>
<protein>
    <recommendedName>
        <fullName evidence="5">Membrane protein FxsA</fullName>
    </recommendedName>
</protein>
<feature type="transmembrane region" description="Helical" evidence="2">
    <location>
        <begin position="68"/>
        <end position="88"/>
    </location>
</feature>
<keyword evidence="2" id="KW-1133">Transmembrane helix</keyword>
<sequence>MFLVILLLFVVIPMVEIGVYIEMGSLLGLWPTLGLTILTAVVGASLVRVQGMQTMLRVQQQMQRGQMPAQEIVAGTLLAVAGVLLFLPGFVTDTLGALLLIPALRMWVAKWLMTRVQMRQVNGFYQRQQSQDDHTFEGEFSHRDEQQESRSSRYLDHRDDDK</sequence>
<dbReference type="InterPro" id="IPR007313">
    <property type="entry name" value="FxsA"/>
</dbReference>
<feature type="transmembrane region" description="Helical" evidence="2">
    <location>
        <begin position="94"/>
        <end position="113"/>
    </location>
</feature>
<dbReference type="RefSeq" id="WP_237464281.1">
    <property type="nucleotide sequence ID" value="NZ_CAKLDI010000001.1"/>
</dbReference>
<name>A0ABM8ZQ30_9VIBR</name>
<comment type="caution">
    <text evidence="3">The sequence shown here is derived from an EMBL/GenBank/DDBJ whole genome shotgun (WGS) entry which is preliminary data.</text>
</comment>
<keyword evidence="2" id="KW-0812">Transmembrane</keyword>
<reference evidence="3" key="1">
    <citation type="submission" date="2021-11" db="EMBL/GenBank/DDBJ databases">
        <authorList>
            <person name="Rodrigo-Torres L."/>
            <person name="Arahal R. D."/>
            <person name="Lucena T."/>
        </authorList>
    </citation>
    <scope>NUCLEOTIDE SEQUENCE</scope>
    <source>
        <strain evidence="3">CECT 7929</strain>
    </source>
</reference>
<organism evidence="3 4">
    <name type="scientific">Vibrio stylophorae</name>
    <dbReference type="NCBI Taxonomy" id="659351"/>
    <lineage>
        <taxon>Bacteria</taxon>
        <taxon>Pseudomonadati</taxon>
        <taxon>Pseudomonadota</taxon>
        <taxon>Gammaproteobacteria</taxon>
        <taxon>Vibrionales</taxon>
        <taxon>Vibrionaceae</taxon>
        <taxon>Vibrio</taxon>
    </lineage>
</organism>
<dbReference type="Pfam" id="PF04186">
    <property type="entry name" value="FxsA"/>
    <property type="match status" value="1"/>
</dbReference>
<evidence type="ECO:0000313" key="3">
    <source>
        <dbReference type="EMBL" id="CAH0532404.1"/>
    </source>
</evidence>
<evidence type="ECO:0000313" key="4">
    <source>
        <dbReference type="Proteomes" id="UP000838672"/>
    </source>
</evidence>
<feature type="region of interest" description="Disordered" evidence="1">
    <location>
        <begin position="135"/>
        <end position="162"/>
    </location>
</feature>
<accession>A0ABM8ZQ30</accession>
<dbReference type="PANTHER" id="PTHR35335:SF1">
    <property type="entry name" value="UPF0716 PROTEIN FXSA"/>
    <property type="match status" value="1"/>
</dbReference>
<dbReference type="NCBIfam" id="NF008528">
    <property type="entry name" value="PRK11463.1-2"/>
    <property type="match status" value="1"/>
</dbReference>
<evidence type="ECO:0000256" key="2">
    <source>
        <dbReference type="SAM" id="Phobius"/>
    </source>
</evidence>
<evidence type="ECO:0000256" key="1">
    <source>
        <dbReference type="SAM" id="MobiDB-lite"/>
    </source>
</evidence>
<proteinExistence type="predicted"/>